<dbReference type="InterPro" id="IPR027417">
    <property type="entry name" value="P-loop_NTPase"/>
</dbReference>
<keyword evidence="4" id="KW-1185">Reference proteome</keyword>
<evidence type="ECO:0000256" key="1">
    <source>
        <dbReference type="SAM" id="MobiDB-lite"/>
    </source>
</evidence>
<dbReference type="EMBL" id="CP072829">
    <property type="protein sequence ID" value="QTU84843.1"/>
    <property type="molecule type" value="Genomic_DNA"/>
</dbReference>
<evidence type="ECO:0000313" key="5">
    <source>
        <dbReference type="Proteomes" id="UP000671910"/>
    </source>
</evidence>
<feature type="compositionally biased region" description="Low complexity" evidence="1">
    <location>
        <begin position="203"/>
        <end position="213"/>
    </location>
</feature>
<evidence type="ECO:0000313" key="3">
    <source>
        <dbReference type="EMBL" id="QTU84843.1"/>
    </source>
</evidence>
<dbReference type="Proteomes" id="UP000636394">
    <property type="component" value="Unassembled WGS sequence"/>
</dbReference>
<feature type="compositionally biased region" description="Polar residues" evidence="1">
    <location>
        <begin position="189"/>
        <end position="198"/>
    </location>
</feature>
<proteinExistence type="predicted"/>
<protein>
    <submittedName>
        <fullName evidence="3">Ribonucleotide reductase subunit alpha</fullName>
    </submittedName>
</protein>
<accession>A0A9E6MR37</accession>
<dbReference type="RefSeq" id="WP_166339582.1">
    <property type="nucleotide sequence ID" value="NZ_CP072829.1"/>
</dbReference>
<dbReference type="Proteomes" id="UP000671910">
    <property type="component" value="Chromosome"/>
</dbReference>
<sequence length="529" mass="57850">MTSKQDAQPSPAGPSSRFNDLAQAADAARTDGDDALALHLYMAAFEQSNREDRPVPVADVVAVLDKAWDLACSLRERSLAEHVFEQLEPFLDTDSIASHLSQLQELTLDRLEEYGLTRESLEHMANMVGEDVFGGEMPAIAHVESLPLPFGEMQAFVIADDASAQPTSRSANGAGDGSPARPKPAEAKAQTSASQAISRRTPEASAAMPAAPKAAAGRAEETFTYHDLVGYDSVVALMRDFGVGMQKDAGFQEFVGMLNAKYGLDRMPASDTMLFRSPVREDACRFMMATVGELGLPCVRMRMEENVQGMPVLCVTAQADSKQRNNFMRNGFDGPGVLVLEDLDAWVSPLSEPSPEDLGGFLMVGLSRGAREAVNVIRGAVENPDVFVLACASSACEVDPFFYEMLEPLTVIDIDYPTDEERAAIWDEVVRVHPSLSTIDRDQLVKYSASMARYDMYMAAHDAIEDAYKTSLAMRRYVPVTAENMFDKLAAYQPLDSKEYQALEDAVVADFQRGLDSLEDYVNGKEGRE</sequence>
<evidence type="ECO:0000313" key="4">
    <source>
        <dbReference type="Proteomes" id="UP000636394"/>
    </source>
</evidence>
<dbReference type="SUPFAM" id="SSF52540">
    <property type="entry name" value="P-loop containing nucleoside triphosphate hydrolases"/>
    <property type="match status" value="1"/>
</dbReference>
<dbReference type="EMBL" id="WPCR01000007">
    <property type="protein sequence ID" value="NHM14364.1"/>
    <property type="molecule type" value="Genomic_DNA"/>
</dbReference>
<organism evidence="3 5">
    <name type="scientific">Xiamenia xianingshaonis</name>
    <dbReference type="NCBI Taxonomy" id="2682776"/>
    <lineage>
        <taxon>Bacteria</taxon>
        <taxon>Bacillati</taxon>
        <taxon>Actinomycetota</taxon>
        <taxon>Coriobacteriia</taxon>
        <taxon>Eggerthellales</taxon>
        <taxon>Eggerthellaceae</taxon>
        <taxon>Xiamenia</taxon>
    </lineage>
</organism>
<feature type="region of interest" description="Disordered" evidence="1">
    <location>
        <begin position="162"/>
        <end position="213"/>
    </location>
</feature>
<dbReference type="AlphaFoldDB" id="A0A9E6MR37"/>
<reference evidence="3" key="2">
    <citation type="submission" date="2021-04" db="EMBL/GenBank/DDBJ databases">
        <title>Novel species in family Eggerthellaceae.</title>
        <authorList>
            <person name="Zhang G."/>
        </authorList>
    </citation>
    <scope>NUCLEOTIDE SEQUENCE</scope>
    <source>
        <strain evidence="3">Zg-886</strain>
    </source>
</reference>
<evidence type="ECO:0000313" key="2">
    <source>
        <dbReference type="EMBL" id="NHM14364.1"/>
    </source>
</evidence>
<dbReference type="KEGG" id="ebz:J7S26_02715"/>
<reference evidence="2 4" key="1">
    <citation type="submission" date="2019-11" db="EMBL/GenBank/DDBJ databases">
        <title>Eggerthellaceae novel genus isolated from the rectal contents of marmort.</title>
        <authorList>
            <person name="Zhang G."/>
        </authorList>
    </citation>
    <scope>NUCLEOTIDE SEQUENCE [LARGE SCALE GENOMIC DNA]</scope>
    <source>
        <strain evidence="2">Zg-886</strain>
        <strain evidence="4">zg-886</strain>
    </source>
</reference>
<name>A0A9E6MR37_9ACTN</name>
<gene>
    <name evidence="2" type="ORF">GMI68_06235</name>
    <name evidence="3" type="ORF">J7S26_02715</name>
</gene>